<keyword evidence="3" id="KW-1133">Transmembrane helix</keyword>
<dbReference type="KEGG" id="mfre:EXE63_11595"/>
<keyword evidence="7" id="KW-1185">Reference proteome</keyword>
<dbReference type="AlphaFoldDB" id="A0A6H0S2T1"/>
<feature type="region of interest" description="Disordered" evidence="2">
    <location>
        <begin position="471"/>
        <end position="490"/>
    </location>
</feature>
<dbReference type="Pfam" id="PF18878">
    <property type="entry name" value="PPE-PPW"/>
    <property type="match status" value="1"/>
</dbReference>
<feature type="compositionally biased region" description="Basic and acidic residues" evidence="2">
    <location>
        <begin position="430"/>
        <end position="447"/>
    </location>
</feature>
<evidence type="ECO:0000256" key="2">
    <source>
        <dbReference type="SAM" id="MobiDB-lite"/>
    </source>
</evidence>
<evidence type="ECO:0000313" key="7">
    <source>
        <dbReference type="Proteomes" id="UP000501849"/>
    </source>
</evidence>
<feature type="region of interest" description="Disordered" evidence="2">
    <location>
        <begin position="312"/>
        <end position="338"/>
    </location>
</feature>
<feature type="region of interest" description="Disordered" evidence="2">
    <location>
        <begin position="430"/>
        <end position="460"/>
    </location>
</feature>
<gene>
    <name evidence="6" type="ORF">EXE63_11595</name>
</gene>
<dbReference type="PANTHER" id="PTHR46766">
    <property type="entry name" value="GLUTAMINE-RICH PROTEIN 2"/>
    <property type="match status" value="1"/>
</dbReference>
<dbReference type="EMBL" id="CP038799">
    <property type="protein sequence ID" value="QIV81466.1"/>
    <property type="molecule type" value="Genomic_DNA"/>
</dbReference>
<evidence type="ECO:0000259" key="4">
    <source>
        <dbReference type="Pfam" id="PF00823"/>
    </source>
</evidence>
<organism evidence="6 7">
    <name type="scientific">Mycolicibacterium frederiksbergense</name>
    <dbReference type="NCBI Taxonomy" id="117567"/>
    <lineage>
        <taxon>Bacteria</taxon>
        <taxon>Bacillati</taxon>
        <taxon>Actinomycetota</taxon>
        <taxon>Actinomycetes</taxon>
        <taxon>Mycobacteriales</taxon>
        <taxon>Mycobacteriaceae</taxon>
        <taxon>Mycolicibacterium</taxon>
    </lineage>
</organism>
<accession>A0A6H0S2T1</accession>
<dbReference type="InterPro" id="IPR043641">
    <property type="entry name" value="PPE-PPW_C"/>
</dbReference>
<evidence type="ECO:0000259" key="5">
    <source>
        <dbReference type="Pfam" id="PF18878"/>
    </source>
</evidence>
<sequence>MALPPEVHSALLSSGPGAGPLLAAAAAWHQLSIDYATAAADLTATLGTVQAGAWEGPSAQQYVVAHSPFLSWLAQASANSAATAAQHETAAAAYTTALATMPTLPELALNHATRGALVATNFFGINTIPIAVNEADYVRMWVQAATTMSTYQAVSTAAVTAGPVTAPPPPVLLPGAGEMGAAMAGALSAQPQATNAAAALNSSNAIADALRGYLDSVPGGDLIWDFLQDPLGNSLALIRDFLTNPGAALNAYGPFLAAVAYQAISWVGASVTYPSILLLPLMAATALGVLIGVGAYLFNELMKFQDLPPLDLGEPATQPQGEQQQLTPAAFPGGGAPATAAAGAPAGSATAAAPAAPAATVAAPLVPYAVAGSDPGEGFTPTLRDHNSAQAPAEGIPAAAAGIAASSVAQRKRRRKKEAVIEDRAYADAYAHYEPEDPESEPERRPESWIGTSQRSGIDAKGLTTVHTDQFGGAAVSPMLPGGWRPDEEN</sequence>
<dbReference type="Proteomes" id="UP000501849">
    <property type="component" value="Chromosome"/>
</dbReference>
<feature type="compositionally biased region" description="Polar residues" evidence="2">
    <location>
        <begin position="317"/>
        <end position="327"/>
    </location>
</feature>
<dbReference type="Gene3D" id="1.20.1260.20">
    <property type="entry name" value="PPE superfamily"/>
    <property type="match status" value="1"/>
</dbReference>
<evidence type="ECO:0000256" key="3">
    <source>
        <dbReference type="SAM" id="Phobius"/>
    </source>
</evidence>
<keyword evidence="3" id="KW-0472">Membrane</keyword>
<dbReference type="RefSeq" id="WP_168142078.1">
    <property type="nucleotide sequence ID" value="NZ_CP038799.1"/>
</dbReference>
<dbReference type="GO" id="GO:0052572">
    <property type="term" value="P:response to host immune response"/>
    <property type="evidence" value="ECO:0007669"/>
    <property type="project" value="TreeGrafter"/>
</dbReference>
<dbReference type="FunFam" id="1.20.1260.20:FF:000001">
    <property type="entry name" value="PPE family protein PPE41"/>
    <property type="match status" value="1"/>
</dbReference>
<feature type="domain" description="PPE" evidence="4">
    <location>
        <begin position="1"/>
        <end position="161"/>
    </location>
</feature>
<comment type="similarity">
    <text evidence="1">Belongs to the mycobacterial PPE family.</text>
</comment>
<dbReference type="PANTHER" id="PTHR46766:SF1">
    <property type="entry name" value="GLUTAMINE-RICH PROTEIN 2"/>
    <property type="match status" value="1"/>
</dbReference>
<dbReference type="InterPro" id="IPR000030">
    <property type="entry name" value="PPE_dom"/>
</dbReference>
<keyword evidence="3" id="KW-0812">Transmembrane</keyword>
<evidence type="ECO:0000256" key="1">
    <source>
        <dbReference type="ARBA" id="ARBA00010652"/>
    </source>
</evidence>
<feature type="domain" description="PPE-PPW subfamily C-terminal" evidence="5">
    <location>
        <begin position="451"/>
        <end position="484"/>
    </location>
</feature>
<proteinExistence type="inferred from homology"/>
<feature type="transmembrane region" description="Helical" evidence="3">
    <location>
        <begin position="247"/>
        <end position="264"/>
    </location>
</feature>
<reference evidence="6 7" key="1">
    <citation type="submission" date="2019-04" db="EMBL/GenBank/DDBJ databases">
        <title>Draft, Whole-Genome Sequence of the Anthracene-degrading Mycobacterium frederiksbergense LB501T, Isolated from a Polycyclic Aromatic Hydrocarbon (PAH)-Contaminated Soil.</title>
        <authorList>
            <person name="Augelletti F."/>
        </authorList>
    </citation>
    <scope>NUCLEOTIDE SEQUENCE [LARGE SCALE GENOMIC DNA]</scope>
    <source>
        <strain evidence="6 7">LB 501T</strain>
    </source>
</reference>
<dbReference type="InterPro" id="IPR038332">
    <property type="entry name" value="PPE_sf"/>
</dbReference>
<dbReference type="Pfam" id="PF00823">
    <property type="entry name" value="PPE"/>
    <property type="match status" value="1"/>
</dbReference>
<name>A0A6H0S2T1_9MYCO</name>
<evidence type="ECO:0000313" key="6">
    <source>
        <dbReference type="EMBL" id="QIV81466.1"/>
    </source>
</evidence>
<protein>
    <submittedName>
        <fullName evidence="6">PPE family protein</fullName>
    </submittedName>
</protein>
<feature type="transmembrane region" description="Helical" evidence="3">
    <location>
        <begin position="276"/>
        <end position="298"/>
    </location>
</feature>
<dbReference type="SUPFAM" id="SSF140459">
    <property type="entry name" value="PE/PPE dimer-like"/>
    <property type="match status" value="1"/>
</dbReference>